<evidence type="ECO:0000259" key="6">
    <source>
        <dbReference type="Pfam" id="PF00485"/>
    </source>
</evidence>
<evidence type="ECO:0000256" key="3">
    <source>
        <dbReference type="ARBA" id="ARBA00022741"/>
    </source>
</evidence>
<dbReference type="Proteomes" id="UP001449582">
    <property type="component" value="Unassembled WGS sequence"/>
</dbReference>
<keyword evidence="3 5" id="KW-0547">Nucleotide-binding</keyword>
<gene>
    <name evidence="7" type="primary">udk</name>
    <name evidence="7" type="ORF">UREOM_2710</name>
</gene>
<organism evidence="7 8">
    <name type="scientific">Ureaplasma ceti</name>
    <dbReference type="NCBI Taxonomy" id="3119530"/>
    <lineage>
        <taxon>Bacteria</taxon>
        <taxon>Bacillati</taxon>
        <taxon>Mycoplasmatota</taxon>
        <taxon>Mycoplasmoidales</taxon>
        <taxon>Mycoplasmoidaceae</taxon>
        <taxon>Ureaplasma</taxon>
    </lineage>
</organism>
<feature type="domain" description="Phosphoribulokinase/uridine kinase" evidence="6">
    <location>
        <begin position="9"/>
        <end position="191"/>
    </location>
</feature>
<comment type="caution">
    <text evidence="7">The sequence shown here is derived from an EMBL/GenBank/DDBJ whole genome shotgun (WGS) entry which is preliminary data.</text>
</comment>
<dbReference type="NCBIfam" id="NF004018">
    <property type="entry name" value="PRK05480.1"/>
    <property type="match status" value="1"/>
</dbReference>
<evidence type="ECO:0000256" key="1">
    <source>
        <dbReference type="ARBA" id="ARBA00004690"/>
    </source>
</evidence>
<evidence type="ECO:0000256" key="5">
    <source>
        <dbReference type="RuleBase" id="RU003825"/>
    </source>
</evidence>
<dbReference type="GO" id="GO:0016301">
    <property type="term" value="F:kinase activity"/>
    <property type="evidence" value="ECO:0007669"/>
    <property type="project" value="UniProtKB-KW"/>
</dbReference>
<comment type="catalytic activity">
    <reaction evidence="5">
        <text>uridine + ATP = UMP + ADP + H(+)</text>
        <dbReference type="Rhea" id="RHEA:16825"/>
        <dbReference type="ChEBI" id="CHEBI:15378"/>
        <dbReference type="ChEBI" id="CHEBI:16704"/>
        <dbReference type="ChEBI" id="CHEBI:30616"/>
        <dbReference type="ChEBI" id="CHEBI:57865"/>
        <dbReference type="ChEBI" id="CHEBI:456216"/>
        <dbReference type="EC" id="2.7.1.48"/>
    </reaction>
</comment>
<dbReference type="Pfam" id="PF00485">
    <property type="entry name" value="PRK"/>
    <property type="match status" value="1"/>
</dbReference>
<protein>
    <recommendedName>
        <fullName evidence="5">Uridine kinase</fullName>
        <ecNumber evidence="5">2.7.1.48</ecNumber>
    </recommendedName>
</protein>
<dbReference type="EMBL" id="BAABQM010000002">
    <property type="protein sequence ID" value="GAA5414560.1"/>
    <property type="molecule type" value="Genomic_DNA"/>
</dbReference>
<evidence type="ECO:0000256" key="2">
    <source>
        <dbReference type="ARBA" id="ARBA00022679"/>
    </source>
</evidence>
<sequence>MSQFKPILILVDGASGSGKTTVSTKIAEKLSSDVNYAIICQDRYYCDSSSAHNTADRVEFNYDHPNAFRWDALRTDLMKLLNREAVDLPIYDYVNHCVKTDEADRVENLDVIILEGIYSLYDKEINSWANLKIFVDTPKDECLIRRLERDVNSRGRSLVSVINQWRDTVRPMYNKFIEPLKFTADIIVPWSNHSQLALDAVAHALCGMLKEE</sequence>
<evidence type="ECO:0000313" key="7">
    <source>
        <dbReference type="EMBL" id="GAA5414560.1"/>
    </source>
</evidence>
<keyword evidence="4 5" id="KW-0418">Kinase</keyword>
<evidence type="ECO:0000313" key="8">
    <source>
        <dbReference type="Proteomes" id="UP001449582"/>
    </source>
</evidence>
<dbReference type="InterPro" id="IPR000764">
    <property type="entry name" value="Uridine_kinase-like"/>
</dbReference>
<keyword evidence="8" id="KW-1185">Reference proteome</keyword>
<name>A0ABP9U7C3_9BACT</name>
<dbReference type="CDD" id="cd02023">
    <property type="entry name" value="UMPK"/>
    <property type="match status" value="1"/>
</dbReference>
<comment type="pathway">
    <text evidence="5">Pyrimidine metabolism; CTP biosynthesis via salvage pathway; CTP from cytidine: step 1/3.</text>
</comment>
<keyword evidence="2 5" id="KW-0808">Transferase</keyword>
<comment type="catalytic activity">
    <reaction evidence="5">
        <text>cytidine + ATP = CMP + ADP + H(+)</text>
        <dbReference type="Rhea" id="RHEA:24674"/>
        <dbReference type="ChEBI" id="CHEBI:15378"/>
        <dbReference type="ChEBI" id="CHEBI:17562"/>
        <dbReference type="ChEBI" id="CHEBI:30616"/>
        <dbReference type="ChEBI" id="CHEBI:60377"/>
        <dbReference type="ChEBI" id="CHEBI:456216"/>
        <dbReference type="EC" id="2.7.1.48"/>
    </reaction>
</comment>
<dbReference type="NCBIfam" id="TIGR00235">
    <property type="entry name" value="udk"/>
    <property type="match status" value="1"/>
</dbReference>
<dbReference type="InterPro" id="IPR027417">
    <property type="entry name" value="P-loop_NTPase"/>
</dbReference>
<dbReference type="Gene3D" id="3.40.50.300">
    <property type="entry name" value="P-loop containing nucleotide triphosphate hydrolases"/>
    <property type="match status" value="1"/>
</dbReference>
<dbReference type="SUPFAM" id="SSF52540">
    <property type="entry name" value="P-loop containing nucleoside triphosphate hydrolases"/>
    <property type="match status" value="1"/>
</dbReference>
<reference evidence="7" key="1">
    <citation type="submission" date="2024-02" db="EMBL/GenBank/DDBJ databases">
        <title>Draft genome sequence of new strains in genus Ureaplasma.</title>
        <authorList>
            <person name="Nakajima Y."/>
            <person name="Segawa T."/>
        </authorList>
    </citation>
    <scope>NUCLEOTIDE SEQUENCE [LARGE SCALE GENOMIC DNA]</scope>
    <source>
        <strain evidence="7">OM1</strain>
    </source>
</reference>
<proteinExistence type="inferred from homology"/>
<dbReference type="InterPro" id="IPR006083">
    <property type="entry name" value="PRK/URK"/>
</dbReference>
<comment type="similarity">
    <text evidence="5">Belongs to the uridine kinase family.</text>
</comment>
<comment type="subcellular location">
    <subcellularLocation>
        <location evidence="5">Cytoplasm</location>
    </subcellularLocation>
</comment>
<comment type="pathway">
    <text evidence="1 5">Pyrimidine metabolism; UMP biosynthesis via salvage pathway; UMP from uridine: step 1/1.</text>
</comment>
<keyword evidence="5" id="KW-0067">ATP-binding</keyword>
<evidence type="ECO:0000256" key="4">
    <source>
        <dbReference type="ARBA" id="ARBA00022777"/>
    </source>
</evidence>
<dbReference type="EC" id="2.7.1.48" evidence="5"/>
<keyword evidence="5" id="KW-0963">Cytoplasm</keyword>
<dbReference type="PANTHER" id="PTHR10285">
    <property type="entry name" value="URIDINE KINASE"/>
    <property type="match status" value="1"/>
</dbReference>
<accession>A0ABP9U7C3</accession>
<dbReference type="PRINTS" id="PR00988">
    <property type="entry name" value="URIDINKINASE"/>
</dbReference>